<keyword evidence="2" id="KW-1185">Reference proteome</keyword>
<evidence type="ECO:0000313" key="2">
    <source>
        <dbReference type="Proteomes" id="UP000274822"/>
    </source>
</evidence>
<gene>
    <name evidence="1" type="ORF">BC938DRAFT_480556</name>
</gene>
<sequence>MTVNQSLERSSGISFRNPRRDCLDKYFTHSHALVPSPKLYAGSVREVCVGMPSFASVGVAFHRWDFVHDLYFHLIWLPTIFVT</sequence>
<protein>
    <submittedName>
        <fullName evidence="1">Uncharacterized protein</fullName>
    </submittedName>
</protein>
<dbReference type="AlphaFoldDB" id="A0A433QI98"/>
<reference evidence="1 2" key="1">
    <citation type="journal article" date="2018" name="New Phytol.">
        <title>Phylogenomics of Endogonaceae and evolution of mycorrhizas within Mucoromycota.</title>
        <authorList>
            <person name="Chang Y."/>
            <person name="Desiro A."/>
            <person name="Na H."/>
            <person name="Sandor L."/>
            <person name="Lipzen A."/>
            <person name="Clum A."/>
            <person name="Barry K."/>
            <person name="Grigoriev I.V."/>
            <person name="Martin F.M."/>
            <person name="Stajich J.E."/>
            <person name="Smith M.E."/>
            <person name="Bonito G."/>
            <person name="Spatafora J.W."/>
        </authorList>
    </citation>
    <scope>NUCLEOTIDE SEQUENCE [LARGE SCALE GENOMIC DNA]</scope>
    <source>
        <strain evidence="1 2">AD002</strain>
    </source>
</reference>
<accession>A0A433QI98</accession>
<organism evidence="1 2">
    <name type="scientific">Jimgerdemannia flammicorona</name>
    <dbReference type="NCBI Taxonomy" id="994334"/>
    <lineage>
        <taxon>Eukaryota</taxon>
        <taxon>Fungi</taxon>
        <taxon>Fungi incertae sedis</taxon>
        <taxon>Mucoromycota</taxon>
        <taxon>Mucoromycotina</taxon>
        <taxon>Endogonomycetes</taxon>
        <taxon>Endogonales</taxon>
        <taxon>Endogonaceae</taxon>
        <taxon>Jimgerdemannia</taxon>
    </lineage>
</organism>
<proteinExistence type="predicted"/>
<name>A0A433QI98_9FUNG</name>
<comment type="caution">
    <text evidence="1">The sequence shown here is derived from an EMBL/GenBank/DDBJ whole genome shotgun (WGS) entry which is preliminary data.</text>
</comment>
<dbReference type="Proteomes" id="UP000274822">
    <property type="component" value="Unassembled WGS sequence"/>
</dbReference>
<dbReference type="EMBL" id="RBNJ01005079">
    <property type="protein sequence ID" value="RUS29523.1"/>
    <property type="molecule type" value="Genomic_DNA"/>
</dbReference>
<evidence type="ECO:0000313" key="1">
    <source>
        <dbReference type="EMBL" id="RUS29523.1"/>
    </source>
</evidence>